<name>A0A7X3MSR0_9HYPH</name>
<dbReference type="Proteomes" id="UP000436483">
    <property type="component" value="Unassembled WGS sequence"/>
</dbReference>
<dbReference type="SUPFAM" id="SSF47336">
    <property type="entry name" value="ACP-like"/>
    <property type="match status" value="1"/>
</dbReference>
<proteinExistence type="predicted"/>
<gene>
    <name evidence="1" type="ORF">GR328_13900</name>
</gene>
<dbReference type="Gene3D" id="1.10.1200.10">
    <property type="entry name" value="ACP-like"/>
    <property type="match status" value="1"/>
</dbReference>
<evidence type="ECO:0000313" key="2">
    <source>
        <dbReference type="Proteomes" id="UP000436483"/>
    </source>
</evidence>
<protein>
    <recommendedName>
        <fullName evidence="3">Acyl carrier protein</fullName>
    </recommendedName>
</protein>
<organism evidence="1 2">
    <name type="scientific">Microvirga makkahensis</name>
    <dbReference type="NCBI Taxonomy" id="1128670"/>
    <lineage>
        <taxon>Bacteria</taxon>
        <taxon>Pseudomonadati</taxon>
        <taxon>Pseudomonadota</taxon>
        <taxon>Alphaproteobacteria</taxon>
        <taxon>Hyphomicrobiales</taxon>
        <taxon>Methylobacteriaceae</taxon>
        <taxon>Microvirga</taxon>
    </lineage>
</organism>
<evidence type="ECO:0000313" key="1">
    <source>
        <dbReference type="EMBL" id="MXQ12533.1"/>
    </source>
</evidence>
<dbReference type="RefSeq" id="WP_160885102.1">
    <property type="nucleotide sequence ID" value="NZ_WURB01000008.1"/>
</dbReference>
<accession>A0A7X3MSR0</accession>
<sequence length="102" mass="11415">MTYRLEAEIARQVVDLCKWISEGSLARIEMGMSLTRDLRFDSLQLMQFFSGIEELYGGLALEDWFIECSSGGRDTIGSVVSYIAHALPLAMAEFSCGEPLRN</sequence>
<evidence type="ECO:0008006" key="3">
    <source>
        <dbReference type="Google" id="ProtNLM"/>
    </source>
</evidence>
<dbReference type="AlphaFoldDB" id="A0A7X3MSR0"/>
<dbReference type="EMBL" id="WURB01000008">
    <property type="protein sequence ID" value="MXQ12533.1"/>
    <property type="molecule type" value="Genomic_DNA"/>
</dbReference>
<keyword evidence="2" id="KW-1185">Reference proteome</keyword>
<dbReference type="OrthoDB" id="8020033at2"/>
<comment type="caution">
    <text evidence="1">The sequence shown here is derived from an EMBL/GenBank/DDBJ whole genome shotgun (WGS) entry which is preliminary data.</text>
</comment>
<reference evidence="1 2" key="2">
    <citation type="submission" date="2020-01" db="EMBL/GenBank/DDBJ databases">
        <title>Microvirga sp. nov., an arsenate reduction bacterium isolated from Tibet hotspring sediments.</title>
        <authorList>
            <person name="Xian W.-D."/>
            <person name="Li W.-J."/>
        </authorList>
    </citation>
    <scope>NUCLEOTIDE SEQUENCE [LARGE SCALE GENOMIC DNA]</scope>
    <source>
        <strain evidence="1 2">KCTC 23863</strain>
    </source>
</reference>
<reference evidence="1 2" key="1">
    <citation type="submission" date="2019-12" db="EMBL/GenBank/DDBJ databases">
        <authorList>
            <person name="Yuan C.-G."/>
        </authorList>
    </citation>
    <scope>NUCLEOTIDE SEQUENCE [LARGE SCALE GENOMIC DNA]</scope>
    <source>
        <strain evidence="1 2">KCTC 23863</strain>
    </source>
</reference>
<dbReference type="InterPro" id="IPR036736">
    <property type="entry name" value="ACP-like_sf"/>
</dbReference>